<dbReference type="EMBL" id="CP001614">
    <property type="protein sequence ID" value="ACR12597.1"/>
    <property type="molecule type" value="Genomic_DNA"/>
</dbReference>
<evidence type="ECO:0000256" key="4">
    <source>
        <dbReference type="ARBA" id="ARBA00023136"/>
    </source>
</evidence>
<evidence type="ECO:0000259" key="6">
    <source>
        <dbReference type="Pfam" id="PF00149"/>
    </source>
</evidence>
<dbReference type="OrthoDB" id="9802481at2"/>
<keyword evidence="8" id="KW-1185">Reference proteome</keyword>
<dbReference type="PANTHER" id="PTHR34990">
    <property type="entry name" value="UDP-2,3-DIACYLGLUCOSAMINE HYDROLASE-RELATED"/>
    <property type="match status" value="1"/>
</dbReference>
<dbReference type="RefSeq" id="WP_015818709.1">
    <property type="nucleotide sequence ID" value="NC_012997.1"/>
</dbReference>
<keyword evidence="2" id="KW-0997">Cell inner membrane</keyword>
<evidence type="ECO:0000256" key="3">
    <source>
        <dbReference type="ARBA" id="ARBA00022723"/>
    </source>
</evidence>
<dbReference type="GO" id="GO:0046872">
    <property type="term" value="F:metal ion binding"/>
    <property type="evidence" value="ECO:0007669"/>
    <property type="project" value="UniProtKB-KW"/>
</dbReference>
<evidence type="ECO:0000256" key="2">
    <source>
        <dbReference type="ARBA" id="ARBA00022519"/>
    </source>
</evidence>
<evidence type="ECO:0000256" key="5">
    <source>
        <dbReference type="ARBA" id="ARBA00023211"/>
    </source>
</evidence>
<dbReference type="CDD" id="cd07398">
    <property type="entry name" value="MPP_YbbF-LpxH"/>
    <property type="match status" value="1"/>
</dbReference>
<name>C5BR89_TERTT</name>
<evidence type="ECO:0000313" key="8">
    <source>
        <dbReference type="Proteomes" id="UP000009080"/>
    </source>
</evidence>
<dbReference type="Proteomes" id="UP000009080">
    <property type="component" value="Chromosome"/>
</dbReference>
<gene>
    <name evidence="7" type="ordered locus">TERTU_3463</name>
</gene>
<dbReference type="GO" id="GO:0008758">
    <property type="term" value="F:UDP-2,3-diacylglucosamine hydrolase activity"/>
    <property type="evidence" value="ECO:0007669"/>
    <property type="project" value="TreeGrafter"/>
</dbReference>
<dbReference type="HOGENOM" id="CLU_061126_1_0_6"/>
<proteinExistence type="predicted"/>
<reference evidence="7 8" key="1">
    <citation type="journal article" date="2009" name="PLoS ONE">
        <title>The complete genome of Teredinibacter turnerae T7901: an intracellular endosymbiont of marine wood-boring bivalves (shipworms).</title>
        <authorList>
            <person name="Yang J.C."/>
            <person name="Madupu R."/>
            <person name="Durkin A.S."/>
            <person name="Ekborg N.A."/>
            <person name="Pedamallu C.S."/>
            <person name="Hostetler J.B."/>
            <person name="Radune D."/>
            <person name="Toms B.S."/>
            <person name="Henrissat B."/>
            <person name="Coutinho P.M."/>
            <person name="Schwarz S."/>
            <person name="Field L."/>
            <person name="Trindade-Silva A.E."/>
            <person name="Soares C.A.G."/>
            <person name="Elshahawi S."/>
            <person name="Hanora A."/>
            <person name="Schmidt E.W."/>
            <person name="Haygood M.G."/>
            <person name="Posfai J."/>
            <person name="Benner J."/>
            <person name="Madinger C."/>
            <person name="Nove J."/>
            <person name="Anton B."/>
            <person name="Chaudhary K."/>
            <person name="Foster J."/>
            <person name="Holman A."/>
            <person name="Kumar S."/>
            <person name="Lessard P.A."/>
            <person name="Luyten Y.A."/>
            <person name="Slatko B."/>
            <person name="Wood N."/>
            <person name="Wu B."/>
            <person name="Teplitski M."/>
            <person name="Mougous J.D."/>
            <person name="Ward N."/>
            <person name="Eisen J.A."/>
            <person name="Badger J.H."/>
            <person name="Distel D.L."/>
        </authorList>
    </citation>
    <scope>NUCLEOTIDE SEQUENCE [LARGE SCALE GENOMIC DNA]</scope>
    <source>
        <strain evidence="8">ATCC 39867 / T7901</strain>
    </source>
</reference>
<evidence type="ECO:0000313" key="7">
    <source>
        <dbReference type="EMBL" id="ACR12597.1"/>
    </source>
</evidence>
<keyword evidence="4" id="KW-0472">Membrane</keyword>
<sequence>MTVSQHVNARTVWISDVHLGFKDCKVDYLYKFLSSVQCDTLYLVGDIVDLWSLKKRIYWPQEHYHILLKLYELADKGTRVIYIPGNHDDPMRRFAGQKFGPIEIAIEHEYTSVSGKKYWILHGDAVDAYMKYDWLKRMTGDAAYNLLLFINRWGNRFRRLAGMPYFSLAGQIKDNIHGARAAIERYKKQVIREAKKRHYDGVICGHIHRADLDTSDNFVYANTGDWIESCTALTEDYAGNLHLLHCVDRVELKASDRGVLEGNDGELDAA</sequence>
<dbReference type="Pfam" id="PF00149">
    <property type="entry name" value="Metallophos"/>
    <property type="match status" value="1"/>
</dbReference>
<dbReference type="InterPro" id="IPR004843">
    <property type="entry name" value="Calcineurin-like_PHP"/>
</dbReference>
<accession>C5BR89</accession>
<dbReference type="SUPFAM" id="SSF56300">
    <property type="entry name" value="Metallo-dependent phosphatases"/>
    <property type="match status" value="1"/>
</dbReference>
<dbReference type="Gene3D" id="3.60.21.10">
    <property type="match status" value="1"/>
</dbReference>
<evidence type="ECO:0000256" key="1">
    <source>
        <dbReference type="ARBA" id="ARBA00022475"/>
    </source>
</evidence>
<dbReference type="AlphaFoldDB" id="C5BR89"/>
<dbReference type="GO" id="GO:0009245">
    <property type="term" value="P:lipid A biosynthetic process"/>
    <property type="evidence" value="ECO:0007669"/>
    <property type="project" value="TreeGrafter"/>
</dbReference>
<organism evidence="7 8">
    <name type="scientific">Teredinibacter turnerae (strain ATCC 39867 / T7901)</name>
    <dbReference type="NCBI Taxonomy" id="377629"/>
    <lineage>
        <taxon>Bacteria</taxon>
        <taxon>Pseudomonadati</taxon>
        <taxon>Pseudomonadota</taxon>
        <taxon>Gammaproteobacteria</taxon>
        <taxon>Cellvibrionales</taxon>
        <taxon>Cellvibrionaceae</taxon>
        <taxon>Teredinibacter</taxon>
    </lineage>
</organism>
<keyword evidence="5" id="KW-0464">Manganese</keyword>
<dbReference type="eggNOG" id="COG2908">
    <property type="taxonomic scope" value="Bacteria"/>
</dbReference>
<feature type="domain" description="Calcineurin-like phosphoesterase" evidence="6">
    <location>
        <begin position="10"/>
        <end position="209"/>
    </location>
</feature>
<keyword evidence="1" id="KW-1003">Cell membrane</keyword>
<protein>
    <submittedName>
        <fullName evidence="7">Ser/Thr protein phosphatase family protein</fullName>
    </submittedName>
</protein>
<keyword evidence="3" id="KW-0479">Metal-binding</keyword>
<dbReference type="InterPro" id="IPR029052">
    <property type="entry name" value="Metallo-depent_PP-like"/>
</dbReference>
<dbReference type="KEGG" id="ttu:TERTU_3463"/>
<dbReference type="GO" id="GO:0016020">
    <property type="term" value="C:membrane"/>
    <property type="evidence" value="ECO:0007669"/>
    <property type="project" value="GOC"/>
</dbReference>
<dbReference type="InterPro" id="IPR043461">
    <property type="entry name" value="LpxH-like"/>
</dbReference>
<dbReference type="PANTHER" id="PTHR34990:SF2">
    <property type="entry name" value="BLL8164 PROTEIN"/>
    <property type="match status" value="1"/>
</dbReference>